<keyword evidence="1 2" id="KW-0663">Pyridoxal phosphate</keyword>
<dbReference type="PANTHER" id="PTHR10146:SF14">
    <property type="entry name" value="PYRIDOXAL PHOSPHATE HOMEOSTASIS PROTEIN"/>
    <property type="match status" value="1"/>
</dbReference>
<reference evidence="5 6" key="1">
    <citation type="submission" date="2021-03" db="EMBL/GenBank/DDBJ databases">
        <title>Geobacter metallireducens gen. nov. sp. nov., a microorganism capable of coupling the complete oxidation of organic compounds to the reduction of iron and other metals.</title>
        <authorList>
            <person name="Li Y."/>
        </authorList>
    </citation>
    <scope>NUCLEOTIDE SEQUENCE [LARGE SCALE GENOMIC DNA]</scope>
    <source>
        <strain evidence="5 6">Jerry-YX</strain>
    </source>
</reference>
<evidence type="ECO:0000313" key="6">
    <source>
        <dbReference type="Proteomes" id="UP000663651"/>
    </source>
</evidence>
<dbReference type="Pfam" id="PF01168">
    <property type="entry name" value="Ala_racemase_N"/>
    <property type="match status" value="1"/>
</dbReference>
<dbReference type="PROSITE" id="PS01211">
    <property type="entry name" value="UPF0001"/>
    <property type="match status" value="1"/>
</dbReference>
<gene>
    <name evidence="5" type="ORF">JZM60_00475</name>
</gene>
<dbReference type="Gene3D" id="3.20.20.10">
    <property type="entry name" value="Alanine racemase"/>
    <property type="match status" value="1"/>
</dbReference>
<evidence type="ECO:0000259" key="4">
    <source>
        <dbReference type="Pfam" id="PF01168"/>
    </source>
</evidence>
<dbReference type="PIRSF" id="PIRSF004848">
    <property type="entry name" value="YBL036c_PLPDEIII"/>
    <property type="match status" value="1"/>
</dbReference>
<dbReference type="InterPro" id="IPR029066">
    <property type="entry name" value="PLP-binding_barrel"/>
</dbReference>
<proteinExistence type="inferred from homology"/>
<protein>
    <recommendedName>
        <fullName evidence="2">Pyridoxal phosphate homeostasis protein</fullName>
        <shortName evidence="2">PLP homeostasis protein</shortName>
    </recommendedName>
</protein>
<dbReference type="InterPro" id="IPR001608">
    <property type="entry name" value="Ala_racemase_N"/>
</dbReference>
<comment type="similarity">
    <text evidence="2 3">Belongs to the pyridoxal phosphate-binding protein YggS/PROSC family.</text>
</comment>
<comment type="function">
    <text evidence="2">Pyridoxal 5'-phosphate (PLP)-binding protein, which is involved in PLP homeostasis.</text>
</comment>
<sequence>MSIGENLLHIRELIAAAARRAGRDPETVRLVAVSKTKPAAAVDEAARAGQRLFGENYVQEFTTKAKEVNAPVEWHFIGALQSNKVRQIAGLVTLIHSVDRLSLAQEIERQWAKLDAVCDVLIQVNIAGEATKSGTTAADLITLVKEVAALPHLRVRGLMTMPPFFDDPEGARPYFRELKRLAGVVAAEEIPGVAMEELSMGMSGDFEAAVEEGATLVRIGTSLFGEREYHR</sequence>
<feature type="modified residue" description="N6-(pyridoxal phosphate)lysine" evidence="2">
    <location>
        <position position="35"/>
    </location>
</feature>
<name>A0ABX7Q2Y0_9BACT</name>
<dbReference type="InterPro" id="IPR011078">
    <property type="entry name" value="PyrdxlP_homeostasis"/>
</dbReference>
<dbReference type="NCBIfam" id="TIGR00044">
    <property type="entry name" value="YggS family pyridoxal phosphate-dependent enzyme"/>
    <property type="match status" value="1"/>
</dbReference>
<evidence type="ECO:0000313" key="5">
    <source>
        <dbReference type="EMBL" id="QSV45806.1"/>
    </source>
</evidence>
<dbReference type="Proteomes" id="UP000663651">
    <property type="component" value="Chromosome"/>
</dbReference>
<dbReference type="HAMAP" id="MF_02087">
    <property type="entry name" value="PLP_homeostasis"/>
    <property type="match status" value="1"/>
</dbReference>
<feature type="domain" description="Alanine racemase N-terminal" evidence="4">
    <location>
        <begin position="10"/>
        <end position="227"/>
    </location>
</feature>
<dbReference type="RefSeq" id="WP_207163597.1">
    <property type="nucleotide sequence ID" value="NZ_CP071382.1"/>
</dbReference>
<organism evidence="5 6">
    <name type="scientific">Geobacter benzoatilyticus</name>
    <dbReference type="NCBI Taxonomy" id="2815309"/>
    <lineage>
        <taxon>Bacteria</taxon>
        <taxon>Pseudomonadati</taxon>
        <taxon>Thermodesulfobacteriota</taxon>
        <taxon>Desulfuromonadia</taxon>
        <taxon>Geobacterales</taxon>
        <taxon>Geobacteraceae</taxon>
        <taxon>Geobacter</taxon>
    </lineage>
</organism>
<dbReference type="PANTHER" id="PTHR10146">
    <property type="entry name" value="PROLINE SYNTHETASE CO-TRANSCRIBED BACTERIAL HOMOLOG PROTEIN"/>
    <property type="match status" value="1"/>
</dbReference>
<dbReference type="SUPFAM" id="SSF51419">
    <property type="entry name" value="PLP-binding barrel"/>
    <property type="match status" value="1"/>
</dbReference>
<evidence type="ECO:0000256" key="2">
    <source>
        <dbReference type="HAMAP-Rule" id="MF_02087"/>
    </source>
</evidence>
<accession>A0ABX7Q2Y0</accession>
<dbReference type="CDD" id="cd00635">
    <property type="entry name" value="PLPDE_III_YBL036c_like"/>
    <property type="match status" value="1"/>
</dbReference>
<keyword evidence="6" id="KW-1185">Reference proteome</keyword>
<evidence type="ECO:0000256" key="1">
    <source>
        <dbReference type="ARBA" id="ARBA00022898"/>
    </source>
</evidence>
<dbReference type="EMBL" id="CP071382">
    <property type="protein sequence ID" value="QSV45806.1"/>
    <property type="molecule type" value="Genomic_DNA"/>
</dbReference>
<evidence type="ECO:0000256" key="3">
    <source>
        <dbReference type="RuleBase" id="RU004514"/>
    </source>
</evidence>